<evidence type="ECO:0000313" key="2">
    <source>
        <dbReference type="EMBL" id="GER28706.1"/>
    </source>
</evidence>
<dbReference type="EMBL" id="BKCP01002891">
    <property type="protein sequence ID" value="GER28706.1"/>
    <property type="molecule type" value="Genomic_DNA"/>
</dbReference>
<evidence type="ECO:0000313" key="3">
    <source>
        <dbReference type="Proteomes" id="UP000325081"/>
    </source>
</evidence>
<feature type="compositionally biased region" description="Basic and acidic residues" evidence="1">
    <location>
        <begin position="66"/>
        <end position="84"/>
    </location>
</feature>
<gene>
    <name evidence="2" type="ORF">STAS_04506</name>
</gene>
<evidence type="ECO:0000256" key="1">
    <source>
        <dbReference type="SAM" id="MobiDB-lite"/>
    </source>
</evidence>
<accession>A0A5A7P826</accession>
<feature type="region of interest" description="Disordered" evidence="1">
    <location>
        <begin position="60"/>
        <end position="84"/>
    </location>
</feature>
<dbReference type="Proteomes" id="UP000325081">
    <property type="component" value="Unassembled WGS sequence"/>
</dbReference>
<proteinExistence type="predicted"/>
<organism evidence="2 3">
    <name type="scientific">Striga asiatica</name>
    <name type="common">Asiatic witchweed</name>
    <name type="synonym">Buchnera asiatica</name>
    <dbReference type="NCBI Taxonomy" id="4170"/>
    <lineage>
        <taxon>Eukaryota</taxon>
        <taxon>Viridiplantae</taxon>
        <taxon>Streptophyta</taxon>
        <taxon>Embryophyta</taxon>
        <taxon>Tracheophyta</taxon>
        <taxon>Spermatophyta</taxon>
        <taxon>Magnoliopsida</taxon>
        <taxon>eudicotyledons</taxon>
        <taxon>Gunneridae</taxon>
        <taxon>Pentapetalae</taxon>
        <taxon>asterids</taxon>
        <taxon>lamiids</taxon>
        <taxon>Lamiales</taxon>
        <taxon>Orobanchaceae</taxon>
        <taxon>Buchnereae</taxon>
        <taxon>Striga</taxon>
    </lineage>
</organism>
<dbReference type="AlphaFoldDB" id="A0A5A7P826"/>
<reference evidence="3" key="1">
    <citation type="journal article" date="2019" name="Curr. Biol.">
        <title>Genome Sequence of Striga asiatica Provides Insight into the Evolution of Plant Parasitism.</title>
        <authorList>
            <person name="Yoshida S."/>
            <person name="Kim S."/>
            <person name="Wafula E.K."/>
            <person name="Tanskanen J."/>
            <person name="Kim Y.M."/>
            <person name="Honaas L."/>
            <person name="Yang Z."/>
            <person name="Spallek T."/>
            <person name="Conn C.E."/>
            <person name="Ichihashi Y."/>
            <person name="Cheong K."/>
            <person name="Cui S."/>
            <person name="Der J.P."/>
            <person name="Gundlach H."/>
            <person name="Jiao Y."/>
            <person name="Hori C."/>
            <person name="Ishida J.K."/>
            <person name="Kasahara H."/>
            <person name="Kiba T."/>
            <person name="Kim M.S."/>
            <person name="Koo N."/>
            <person name="Laohavisit A."/>
            <person name="Lee Y.H."/>
            <person name="Lumba S."/>
            <person name="McCourt P."/>
            <person name="Mortimer J.C."/>
            <person name="Mutuku J.M."/>
            <person name="Nomura T."/>
            <person name="Sasaki-Sekimoto Y."/>
            <person name="Seto Y."/>
            <person name="Wang Y."/>
            <person name="Wakatake T."/>
            <person name="Sakakibara H."/>
            <person name="Demura T."/>
            <person name="Yamaguchi S."/>
            <person name="Yoneyama K."/>
            <person name="Manabe R.I."/>
            <person name="Nelson D.C."/>
            <person name="Schulman A.H."/>
            <person name="Timko M.P."/>
            <person name="dePamphilis C.W."/>
            <person name="Choi D."/>
            <person name="Shirasu K."/>
        </authorList>
    </citation>
    <scope>NUCLEOTIDE SEQUENCE [LARGE SCALE GENOMIC DNA]</scope>
    <source>
        <strain evidence="3">cv. UVA1</strain>
    </source>
</reference>
<protein>
    <submittedName>
        <fullName evidence="2">MiaB-like protein</fullName>
    </submittedName>
</protein>
<name>A0A5A7P826_STRAF</name>
<comment type="caution">
    <text evidence="2">The sequence shown here is derived from an EMBL/GenBank/DDBJ whole genome shotgun (WGS) entry which is preliminary data.</text>
</comment>
<sequence>MAAMAAPISGPTQKIHCRKQPSTARCSTKCASERKHKNKYLIVPCLVLPVNHGSPKAPCRVYSGSGDRDRGQVDHEHGKPNGKWRQDLVDKNKSADNLCRQACAGAVAGRQRVCASTISRVAFTNPHPHMAPKHCATIYSTARMRDTFWAKNSPNVTAGCAVNEYEDHAAKGPSNTENADSTTLIGCTLDSVTDHRQNRNI</sequence>
<keyword evidence="3" id="KW-1185">Reference proteome</keyword>